<gene>
    <name evidence="3" type="ORF">BN948_02137</name>
</gene>
<evidence type="ECO:0000313" key="4">
    <source>
        <dbReference type="Proteomes" id="UP000028878"/>
    </source>
</evidence>
<sequence precursor="true">MSKLSGFLLAMLGLALAGAAGAQGLRPDALAMFGGRYALDCAKADSPRVLVEAQQMRIEQGNQRITVGTLDSAFSYFGQNPPPDFRVALLGQVKGRHEVIALVNADGKGQYLSLDGDRTVMANLGALGQAKFRHCNEAANRQAVADQQAAKQAEAAARAPVAPGTAKHPSELIRDPRFKPAYRRALGPLSRTPWLGEMNGPAPDLRQQRIGGVDYTVAAFCQPHDCGDNNAVLLYDAAQGRVFGLLQQKGRMQGFGSPPGPLLAELNAIWRKEWGQGR</sequence>
<keyword evidence="4" id="KW-1185">Reference proteome</keyword>
<dbReference type="AlphaFoldDB" id="A0A1L1PCK6"/>
<reference evidence="4" key="1">
    <citation type="submission" date="2014-11" db="EMBL/GenBank/DDBJ databases">
        <title>Draft genome sequence of Hydrogenophaga intermedia S1.</title>
        <authorList>
            <person name="Gan H.M."/>
            <person name="Chew T.H."/>
            <person name="Stolz A."/>
        </authorList>
    </citation>
    <scope>NUCLEOTIDE SEQUENCE [LARGE SCALE GENOMIC DNA]</scope>
    <source>
        <strain evidence="4">S1</strain>
    </source>
</reference>
<dbReference type="InterPro" id="IPR036501">
    <property type="entry name" value="Inhibitor_vert_lysozyme_sf"/>
</dbReference>
<keyword evidence="2" id="KW-0732">Signal</keyword>
<evidence type="ECO:0000313" key="3">
    <source>
        <dbReference type="EMBL" id="CDN87712.1"/>
    </source>
</evidence>
<accession>A0A1L1PCK6</accession>
<feature type="chain" id="PRO_5009681375" evidence="2">
    <location>
        <begin position="23"/>
        <end position="278"/>
    </location>
</feature>
<feature type="compositionally biased region" description="Low complexity" evidence="1">
    <location>
        <begin position="154"/>
        <end position="166"/>
    </location>
</feature>
<protein>
    <submittedName>
        <fullName evidence="3">Inhibitor of vertebrate lysozyme</fullName>
    </submittedName>
</protein>
<evidence type="ECO:0000256" key="2">
    <source>
        <dbReference type="SAM" id="SignalP"/>
    </source>
</evidence>
<dbReference type="Proteomes" id="UP000028878">
    <property type="component" value="Unassembled WGS sequence"/>
</dbReference>
<dbReference type="EMBL" id="CCAE010000014">
    <property type="protein sequence ID" value="CDN87712.1"/>
    <property type="molecule type" value="Genomic_DNA"/>
</dbReference>
<name>A0A1L1PCK6_HYDIT</name>
<dbReference type="RefSeq" id="WP_009518895.1">
    <property type="nucleotide sequence ID" value="NZ_CCAE010000014.1"/>
</dbReference>
<evidence type="ECO:0000256" key="1">
    <source>
        <dbReference type="SAM" id="MobiDB-lite"/>
    </source>
</evidence>
<feature type="region of interest" description="Disordered" evidence="1">
    <location>
        <begin position="154"/>
        <end position="174"/>
    </location>
</feature>
<proteinExistence type="predicted"/>
<dbReference type="Pfam" id="PF08816">
    <property type="entry name" value="Ivy"/>
    <property type="match status" value="1"/>
</dbReference>
<feature type="signal peptide" evidence="2">
    <location>
        <begin position="1"/>
        <end position="22"/>
    </location>
</feature>
<organism evidence="3 4">
    <name type="scientific">Hydrogenophaga intermedia</name>
    <dbReference type="NCBI Taxonomy" id="65786"/>
    <lineage>
        <taxon>Bacteria</taxon>
        <taxon>Pseudomonadati</taxon>
        <taxon>Pseudomonadota</taxon>
        <taxon>Betaproteobacteria</taxon>
        <taxon>Burkholderiales</taxon>
        <taxon>Comamonadaceae</taxon>
        <taxon>Hydrogenophaga</taxon>
    </lineage>
</organism>
<dbReference type="Gene3D" id="3.40.1420.10">
    <property type="entry name" value="Inhibitor of vertebrate lysozyme"/>
    <property type="match status" value="1"/>
</dbReference>
<dbReference type="SUPFAM" id="SSF89872">
    <property type="entry name" value="Inhibitor of vertebrate lysozyme, Ivy"/>
    <property type="match status" value="1"/>
</dbReference>